<evidence type="ECO:0000256" key="5">
    <source>
        <dbReference type="HAMAP-Rule" id="MF_00376"/>
    </source>
</evidence>
<comment type="caution">
    <text evidence="7">The sequence shown here is derived from an EMBL/GenBank/DDBJ whole genome shotgun (WGS) entry which is preliminary data.</text>
</comment>
<dbReference type="PANTHER" id="PTHR10695:SF46">
    <property type="entry name" value="BIFUNCTIONAL COENZYME A SYNTHASE-RELATED"/>
    <property type="match status" value="1"/>
</dbReference>
<keyword evidence="5" id="KW-0808">Transferase</keyword>
<dbReference type="HAMAP" id="MF_00376">
    <property type="entry name" value="Dephospho_CoA_kinase"/>
    <property type="match status" value="1"/>
</dbReference>
<dbReference type="PANTHER" id="PTHR10695">
    <property type="entry name" value="DEPHOSPHO-COA KINASE-RELATED"/>
    <property type="match status" value="1"/>
</dbReference>
<dbReference type="UniPathway" id="UPA00241">
    <property type="reaction ID" value="UER00356"/>
</dbReference>
<feature type="binding site" evidence="5">
    <location>
        <begin position="11"/>
        <end position="16"/>
    </location>
    <ligand>
        <name>ATP</name>
        <dbReference type="ChEBI" id="CHEBI:30616"/>
    </ligand>
</feature>
<dbReference type="GO" id="GO:0005737">
    <property type="term" value="C:cytoplasm"/>
    <property type="evidence" value="ECO:0007669"/>
    <property type="project" value="UniProtKB-SubCell"/>
</dbReference>
<dbReference type="Pfam" id="PF01121">
    <property type="entry name" value="CoaE"/>
    <property type="match status" value="1"/>
</dbReference>
<reference evidence="7 8" key="1">
    <citation type="submission" date="2017-08" db="EMBL/GenBank/DDBJ databases">
        <title>Halovibrio sewagensis sp. nov., isolated from wastewater of high salinity.</title>
        <authorList>
            <person name="Dong X."/>
            <person name="Zhang G."/>
        </authorList>
    </citation>
    <scope>NUCLEOTIDE SEQUENCE [LARGE SCALE GENOMIC DNA]</scope>
    <source>
        <strain evidence="7 8">YL5-2</strain>
    </source>
</reference>
<evidence type="ECO:0000256" key="3">
    <source>
        <dbReference type="ARBA" id="ARBA00022840"/>
    </source>
</evidence>
<comment type="catalytic activity">
    <reaction evidence="5">
        <text>3'-dephospho-CoA + ATP = ADP + CoA + H(+)</text>
        <dbReference type="Rhea" id="RHEA:18245"/>
        <dbReference type="ChEBI" id="CHEBI:15378"/>
        <dbReference type="ChEBI" id="CHEBI:30616"/>
        <dbReference type="ChEBI" id="CHEBI:57287"/>
        <dbReference type="ChEBI" id="CHEBI:57328"/>
        <dbReference type="ChEBI" id="CHEBI:456216"/>
        <dbReference type="EC" id="2.7.1.24"/>
    </reaction>
</comment>
<dbReference type="NCBIfam" id="TIGR00152">
    <property type="entry name" value="dephospho-CoA kinase"/>
    <property type="match status" value="1"/>
</dbReference>
<keyword evidence="3 5" id="KW-0067">ATP-binding</keyword>
<name>A0A2A2F207_9GAMM</name>
<evidence type="ECO:0000313" key="8">
    <source>
        <dbReference type="Proteomes" id="UP000218896"/>
    </source>
</evidence>
<evidence type="ECO:0000256" key="1">
    <source>
        <dbReference type="ARBA" id="ARBA00009018"/>
    </source>
</evidence>
<dbReference type="PROSITE" id="PS51219">
    <property type="entry name" value="DPCK"/>
    <property type="match status" value="1"/>
</dbReference>
<evidence type="ECO:0000313" key="7">
    <source>
        <dbReference type="EMBL" id="PAU78687.1"/>
    </source>
</evidence>
<keyword evidence="2 5" id="KW-0547">Nucleotide-binding</keyword>
<dbReference type="RefSeq" id="WP_095618259.1">
    <property type="nucleotide sequence ID" value="NZ_NSKD01000007.1"/>
</dbReference>
<keyword evidence="5" id="KW-0963">Cytoplasm</keyword>
<comment type="function">
    <text evidence="5">Catalyzes the phosphorylation of the 3'-hydroxyl group of dephosphocoenzyme A to form coenzyme A.</text>
</comment>
<dbReference type="Proteomes" id="UP000218896">
    <property type="component" value="Unassembled WGS sequence"/>
</dbReference>
<keyword evidence="5 7" id="KW-0418">Kinase</keyword>
<organism evidence="7 8">
    <name type="scientific">Halovibrio salipaludis</name>
    <dbReference type="NCBI Taxonomy" id="2032626"/>
    <lineage>
        <taxon>Bacteria</taxon>
        <taxon>Pseudomonadati</taxon>
        <taxon>Pseudomonadota</taxon>
        <taxon>Gammaproteobacteria</taxon>
        <taxon>Oceanospirillales</taxon>
        <taxon>Halomonadaceae</taxon>
        <taxon>Halovibrio</taxon>
    </lineage>
</organism>
<dbReference type="SUPFAM" id="SSF52540">
    <property type="entry name" value="P-loop containing nucleoside triphosphate hydrolases"/>
    <property type="match status" value="1"/>
</dbReference>
<protein>
    <recommendedName>
        <fullName evidence="5 6">Dephospho-CoA kinase</fullName>
        <ecNumber evidence="5 6">2.7.1.24</ecNumber>
    </recommendedName>
    <alternativeName>
        <fullName evidence="5">Dephosphocoenzyme A kinase</fullName>
    </alternativeName>
</protein>
<comment type="subcellular location">
    <subcellularLocation>
        <location evidence="5">Cytoplasm</location>
    </subcellularLocation>
</comment>
<proteinExistence type="inferred from homology"/>
<evidence type="ECO:0000256" key="6">
    <source>
        <dbReference type="NCBIfam" id="TIGR00152"/>
    </source>
</evidence>
<dbReference type="Gene3D" id="3.40.50.300">
    <property type="entry name" value="P-loop containing nucleotide triphosphate hydrolases"/>
    <property type="match status" value="1"/>
</dbReference>
<dbReference type="EMBL" id="NSKD01000007">
    <property type="protein sequence ID" value="PAU78687.1"/>
    <property type="molecule type" value="Genomic_DNA"/>
</dbReference>
<dbReference type="CDD" id="cd02022">
    <property type="entry name" value="DPCK"/>
    <property type="match status" value="1"/>
</dbReference>
<evidence type="ECO:0000256" key="4">
    <source>
        <dbReference type="ARBA" id="ARBA00022993"/>
    </source>
</evidence>
<accession>A0A2A2F207</accession>
<dbReference type="InterPro" id="IPR027417">
    <property type="entry name" value="P-loop_NTPase"/>
</dbReference>
<keyword evidence="4 5" id="KW-0173">Coenzyme A biosynthesis</keyword>
<evidence type="ECO:0000256" key="2">
    <source>
        <dbReference type="ARBA" id="ARBA00022741"/>
    </source>
</evidence>
<sequence length="205" mass="22987">MFVVGLTGGIGSGKSTVADLFREHGIFVIDADDVSREVVEPGEPALETIRNHFGDAVLQQDGTLDRAALRKRVFNDDGERQWLEALLHPRIAERLKHYLSEADSPYQMLVSPLLLETDQHRLCQHIVVVDVSHETQIQRTMSRDDNDRAQVERIIAAQMPREDRLRAAGNVIDNDQPLERVREEVAGLHQHLLAMAAEVSGDTLS</sequence>
<dbReference type="EC" id="2.7.1.24" evidence="5 6"/>
<dbReference type="InterPro" id="IPR001977">
    <property type="entry name" value="Depp_CoAkinase"/>
</dbReference>
<gene>
    <name evidence="5" type="primary">coaE</name>
    <name evidence="7" type="ORF">CK501_13450</name>
</gene>
<dbReference type="GO" id="GO:0004140">
    <property type="term" value="F:dephospho-CoA kinase activity"/>
    <property type="evidence" value="ECO:0007669"/>
    <property type="project" value="UniProtKB-UniRule"/>
</dbReference>
<comment type="pathway">
    <text evidence="5">Cofactor biosynthesis; coenzyme A biosynthesis; CoA from (R)-pantothenate: step 5/5.</text>
</comment>
<keyword evidence="8" id="KW-1185">Reference proteome</keyword>
<dbReference type="GO" id="GO:0015937">
    <property type="term" value="P:coenzyme A biosynthetic process"/>
    <property type="evidence" value="ECO:0007669"/>
    <property type="project" value="UniProtKB-UniRule"/>
</dbReference>
<comment type="similarity">
    <text evidence="1 5">Belongs to the CoaE family.</text>
</comment>
<dbReference type="AlphaFoldDB" id="A0A2A2F207"/>
<dbReference type="GO" id="GO:0005524">
    <property type="term" value="F:ATP binding"/>
    <property type="evidence" value="ECO:0007669"/>
    <property type="project" value="UniProtKB-UniRule"/>
</dbReference>
<dbReference type="OrthoDB" id="9812943at2"/>